<gene>
    <name evidence="11" type="ORF">V1477_011523</name>
</gene>
<dbReference type="GO" id="GO:0005886">
    <property type="term" value="C:plasma membrane"/>
    <property type="evidence" value="ECO:0007669"/>
    <property type="project" value="UniProtKB-SubCell"/>
</dbReference>
<dbReference type="GO" id="GO:0007608">
    <property type="term" value="P:sensory perception of smell"/>
    <property type="evidence" value="ECO:0007669"/>
    <property type="project" value="UniProtKB-KW"/>
</dbReference>
<accession>A0ABD2C023</accession>
<feature type="transmembrane region" description="Helical" evidence="10">
    <location>
        <begin position="444"/>
        <end position="463"/>
    </location>
</feature>
<feature type="transmembrane region" description="Helical" evidence="10">
    <location>
        <begin position="272"/>
        <end position="293"/>
    </location>
</feature>
<keyword evidence="8" id="KW-0675">Receptor</keyword>
<feature type="transmembrane region" description="Helical" evidence="10">
    <location>
        <begin position="931"/>
        <end position="959"/>
    </location>
</feature>
<dbReference type="PANTHER" id="PTHR21137:SF35">
    <property type="entry name" value="ODORANT RECEPTOR 19A-RELATED"/>
    <property type="match status" value="1"/>
</dbReference>
<evidence type="ECO:0000313" key="12">
    <source>
        <dbReference type="Proteomes" id="UP001607303"/>
    </source>
</evidence>
<feature type="transmembrane region" description="Helical" evidence="10">
    <location>
        <begin position="562"/>
        <end position="590"/>
    </location>
</feature>
<keyword evidence="5" id="KW-0552">Olfaction</keyword>
<feature type="transmembrane region" description="Helical" evidence="10">
    <location>
        <begin position="1564"/>
        <end position="1586"/>
    </location>
</feature>
<evidence type="ECO:0000256" key="4">
    <source>
        <dbReference type="ARBA" id="ARBA00022692"/>
    </source>
</evidence>
<feature type="transmembrane region" description="Helical" evidence="10">
    <location>
        <begin position="1530"/>
        <end position="1552"/>
    </location>
</feature>
<feature type="transmembrane region" description="Helical" evidence="10">
    <location>
        <begin position="1424"/>
        <end position="1445"/>
    </location>
</feature>
<dbReference type="EMBL" id="JAYRBN010000063">
    <property type="protein sequence ID" value="KAL2738164.1"/>
    <property type="molecule type" value="Genomic_DNA"/>
</dbReference>
<feature type="transmembrane region" description="Helical" evidence="10">
    <location>
        <begin position="176"/>
        <end position="201"/>
    </location>
</feature>
<feature type="transmembrane region" description="Helical" evidence="10">
    <location>
        <begin position="708"/>
        <end position="729"/>
    </location>
</feature>
<evidence type="ECO:0000256" key="8">
    <source>
        <dbReference type="ARBA" id="ARBA00023170"/>
    </source>
</evidence>
<proteinExistence type="predicted"/>
<evidence type="ECO:0000256" key="7">
    <source>
        <dbReference type="ARBA" id="ARBA00023136"/>
    </source>
</evidence>
<evidence type="ECO:0000256" key="6">
    <source>
        <dbReference type="ARBA" id="ARBA00022989"/>
    </source>
</evidence>
<feature type="transmembrane region" description="Helical" evidence="10">
    <location>
        <begin position="1766"/>
        <end position="1786"/>
    </location>
</feature>
<feature type="transmembrane region" description="Helical" evidence="10">
    <location>
        <begin position="36"/>
        <end position="55"/>
    </location>
</feature>
<keyword evidence="9" id="KW-0807">Transducer</keyword>
<evidence type="ECO:0000256" key="9">
    <source>
        <dbReference type="ARBA" id="ARBA00023224"/>
    </source>
</evidence>
<feature type="transmembrane region" description="Helical" evidence="10">
    <location>
        <begin position="1598"/>
        <end position="1619"/>
    </location>
</feature>
<feature type="transmembrane region" description="Helical" evidence="10">
    <location>
        <begin position="1226"/>
        <end position="1245"/>
    </location>
</feature>
<name>A0ABD2C023_VESMC</name>
<comment type="subcellular location">
    <subcellularLocation>
        <location evidence="1">Cell membrane</location>
        <topology evidence="1">Multi-pass membrane protein</topology>
    </subcellularLocation>
</comment>
<feature type="transmembrane region" description="Helical" evidence="10">
    <location>
        <begin position="1265"/>
        <end position="1289"/>
    </location>
</feature>
<organism evidence="11 12">
    <name type="scientific">Vespula maculifrons</name>
    <name type="common">Eastern yellow jacket</name>
    <name type="synonym">Wasp</name>
    <dbReference type="NCBI Taxonomy" id="7453"/>
    <lineage>
        <taxon>Eukaryota</taxon>
        <taxon>Metazoa</taxon>
        <taxon>Ecdysozoa</taxon>
        <taxon>Arthropoda</taxon>
        <taxon>Hexapoda</taxon>
        <taxon>Insecta</taxon>
        <taxon>Pterygota</taxon>
        <taxon>Neoptera</taxon>
        <taxon>Endopterygota</taxon>
        <taxon>Hymenoptera</taxon>
        <taxon>Apocrita</taxon>
        <taxon>Aculeata</taxon>
        <taxon>Vespoidea</taxon>
        <taxon>Vespidae</taxon>
        <taxon>Vespinae</taxon>
        <taxon>Vespula</taxon>
    </lineage>
</organism>
<protein>
    <submittedName>
        <fullName evidence="11">Uncharacterized protein</fullName>
    </submittedName>
</protein>
<feature type="transmembrane region" description="Helical" evidence="10">
    <location>
        <begin position="1733"/>
        <end position="1754"/>
    </location>
</feature>
<keyword evidence="7 10" id="KW-0472">Membrane</keyword>
<dbReference type="Pfam" id="PF02949">
    <property type="entry name" value="7tm_6"/>
    <property type="match status" value="4"/>
</dbReference>
<feature type="transmembrane region" description="Helical" evidence="10">
    <location>
        <begin position="1893"/>
        <end position="1913"/>
    </location>
</feature>
<feature type="transmembrane region" description="Helical" evidence="10">
    <location>
        <begin position="1639"/>
        <end position="1657"/>
    </location>
</feature>
<feature type="transmembrane region" description="Helical" evidence="10">
    <location>
        <begin position="611"/>
        <end position="631"/>
    </location>
</feature>
<feature type="transmembrane region" description="Helical" evidence="10">
    <location>
        <begin position="483"/>
        <end position="506"/>
    </location>
</feature>
<dbReference type="GO" id="GO:0007165">
    <property type="term" value="P:signal transduction"/>
    <property type="evidence" value="ECO:0007669"/>
    <property type="project" value="UniProtKB-KW"/>
</dbReference>
<keyword evidence="12" id="KW-1185">Reference proteome</keyword>
<feature type="transmembrane region" description="Helical" evidence="10">
    <location>
        <begin position="979"/>
        <end position="997"/>
    </location>
</feature>
<keyword evidence="3" id="KW-0716">Sensory transduction</keyword>
<evidence type="ECO:0000256" key="5">
    <source>
        <dbReference type="ARBA" id="ARBA00022725"/>
    </source>
</evidence>
<dbReference type="Proteomes" id="UP001607303">
    <property type="component" value="Unassembled WGS sequence"/>
</dbReference>
<dbReference type="InterPro" id="IPR004117">
    <property type="entry name" value="7tm6_olfct_rcpt"/>
</dbReference>
<feature type="transmembrane region" description="Helical" evidence="10">
    <location>
        <begin position="305"/>
        <end position="323"/>
    </location>
</feature>
<feature type="transmembrane region" description="Helical" evidence="10">
    <location>
        <begin position="1316"/>
        <end position="1345"/>
    </location>
</feature>
<feature type="transmembrane region" description="Helical" evidence="10">
    <location>
        <begin position="2044"/>
        <end position="2061"/>
    </location>
</feature>
<dbReference type="PANTHER" id="PTHR21137">
    <property type="entry name" value="ODORANT RECEPTOR"/>
    <property type="match status" value="1"/>
</dbReference>
<evidence type="ECO:0000256" key="1">
    <source>
        <dbReference type="ARBA" id="ARBA00004651"/>
    </source>
</evidence>
<reference evidence="11 12" key="1">
    <citation type="journal article" date="2024" name="Ann. Entomol. Soc. Am.">
        <title>Genomic analyses of the southern and eastern yellowjacket wasps (Hymenoptera: Vespidae) reveal evolutionary signatures of social life.</title>
        <authorList>
            <person name="Catto M.A."/>
            <person name="Caine P.B."/>
            <person name="Orr S.E."/>
            <person name="Hunt B.G."/>
            <person name="Goodisman M.A.D."/>
        </authorList>
    </citation>
    <scope>NUCLEOTIDE SEQUENCE [LARGE SCALE GENOMIC DNA]</scope>
    <source>
        <strain evidence="11">232</strain>
        <tissue evidence="11">Head and thorax</tissue>
    </source>
</reference>
<keyword evidence="6 10" id="KW-1133">Transmembrane helix</keyword>
<keyword evidence="2" id="KW-1003">Cell membrane</keyword>
<sequence length="2150" mass="251671">MARRRVNIFEEHFLLSNRLVQLVLGLRPYQNLNGQLITLCIITIFLLPGIFYQFYQLFTSDLTLQSTVKELQKIITCIIMFVAYVITCISFGTIKLIITRFKLDYEEFYDEEELKIMKEYTRETKLYAYSVIVFFNLYTISIIFPPILNVFLYFFDMLEDNQLTLINPVNNISNADVLYFSLLIYQIISIFIFLIVGSVFYSTYLVFTQHACCQFSIIILKIQQPFEKNQKCMQNTVANKSIQEEWDWIVDIIKRYKKVTEYVDLVNDLSRINYLIAIFFAIILIAFDFIYLFQLFRESIIGIEIIESSFYIAASVFTTYINFYIGQKLLNYSDAASEELCNIPFYMLSINIQKLLLFMIARSAKPCVLSIGGMFVSSYEVFLGLMRKALSFAMVYYTFTTKNVSYFTMTRRRVNIFEQHFLFSNRLVQLVLGLRPYQNLNGQLITLCIITIFLFPGIFYQFYQLFTSDLTLQSTIKILQKIITCMIMLIAYSVTCFSFGTIKLIITRFKLDYEEFYDEEELKIMKEYTRETKLYAYSVIRKHENIYGNSFKYDIARIAKYVFMYFLTVFFNLYGISIIFPSILNVFLYFSNTLEDDQLTLIAPINKVSNAGALFFSLLIYQIISSFIFLIVGSVFYSTYLVFTQHACCQFSVIILKIRQPFEKNQECMQNAVVNKSVQEEWNWIVDIIKRYKNVTEYVDLINNLSKINYLIAIFFVMILIAFDFVYLFELYSESLNPTEIMESGFYITASVFTTYINFYIGQKLLNYSDAACEELCNIPFYMLSINTQKLLLFMIARSEKPCMLSIGGMFVSSHEVFLGVSNNKLFIGECIDYFVVANVSYFTMCTRGVSFFEQHFLLSNRLVQFVLGLRPNQNSNDQLFLLCSIIVYVLPILTHQVKLLLIRFKQDCEQLSDEDELNIMEKYTKQSKSYVYVVVVSLSLYIVSITFSCILNVILYLFGILDDNQLTLPIPVDVSVGILYYCLLIYQTIAFYIVLIVGSTCFAVYLVAVQNACCQFTLIILKIRKPFKKQLKYMQKSCHIKTFREEWDWIVDIINRYRKVTELIFQVSIELKNASEIIKYSFYISGSIFTIYINFYVGQKLLNHGDAVFEEFGEIINIFQNMFVRRCQVPFYILSRETQKLLLFMIQRSMKPSMLSVGGLYVSAHQVFAQLMEKAFSFAMVYYSVHYFTMATRGVRFVEQHFFLSNRLVQLVLGLHRNQSSNNQLLLLSTIIAYVLPIIIYQLYQLFTMDFNLTTAVIELRKIIAAFIMLSAYSNANFHFVTMNLLLIRFKHDCEHLSDEMELNIMEKYTKQTKIYAYAIVVLFSFYVISITSSCTLNVLLYLFGTLNDNQLTLPIPINNHLNSGAWKIQQQFTNDSKYMYRTLCSQKSQQEFHWIIDVIKCYRNVTECQIPFYLLPTKTQKLLLFMIARSMKPCMLSIGGLFVSSHEVFSQLLQKALSFAMVKLLNNHFLPVGALRSVIELKVCFDAAKVRHTIMPRRSQTSFEQHFLFSNRLTALVINPNRSLNNQLFLFCAITVYLFPIIVHQLYLLLTLKLTLKSSLKMLHKLFGILIMVFTYSTTYFCFITVEKYTKQSKRLYIISMTFPSILNVLLYIFGALDDAKLTLPFTDYDGLIVGPLYYNLLIYQLIGALILLTIGTSIYSSYLVCIQHACCQFSLIIVKIREQFKIDQEYTKMVWNRKTLQNEHDWIIDIIKHYRNVTEYVHLINCFSEITYLIASFFAMLIVVLDFLYIYQLSEILHSLTETIECSINIFASTLVLYLNFYVGQRLLNHSNDVFDELCKIPFYNLSIKSQKLLLFMIMRSTKPCMLSIGKMFISSHKVFSKWFLLPVNIRYISMSLRGLSYYEQHFFLTNRLVQLLIGLRPSQSSHEQLLLVSVVTLYVLPAIVHQLFISDITLEVNVKELQKILSGISILYEDYDQLSDENELNIFKNYTKQSKLYTYIIIDDNELTLPIPVNNILKPGMLKIRQPFKKYRRYRQSPCCCRSREEYDWIIDIIKRYIKVTELIFKLSEILHNALETMDCCIIIIGTILVLYLNFYVGQKLLDHSNAIFEELRQVPFNNLTIKTQKMLLFMIMRSMKPCVLSIGGMFISSHEVFSVLMQKALSFATRSIRMCNEETTSSFFFIPFQ</sequence>
<comment type="caution">
    <text evidence="11">The sequence shown here is derived from an EMBL/GenBank/DDBJ whole genome shotgun (WGS) entry which is preliminary data.</text>
</comment>
<feature type="transmembrane region" description="Helical" evidence="10">
    <location>
        <begin position="741"/>
        <end position="761"/>
    </location>
</feature>
<feature type="transmembrane region" description="Helical" evidence="10">
    <location>
        <begin position="127"/>
        <end position="155"/>
    </location>
</feature>
<feature type="transmembrane region" description="Helical" evidence="10">
    <location>
        <begin position="75"/>
        <end position="98"/>
    </location>
</feature>
<evidence type="ECO:0000256" key="3">
    <source>
        <dbReference type="ARBA" id="ARBA00022606"/>
    </source>
</evidence>
<keyword evidence="4 10" id="KW-0812">Transmembrane</keyword>
<evidence type="ECO:0000313" key="11">
    <source>
        <dbReference type="EMBL" id="KAL2738164.1"/>
    </source>
</evidence>
<evidence type="ECO:0000256" key="10">
    <source>
        <dbReference type="SAM" id="Phobius"/>
    </source>
</evidence>
<evidence type="ECO:0000256" key="2">
    <source>
        <dbReference type="ARBA" id="ARBA00022475"/>
    </source>
</evidence>